<keyword evidence="3" id="KW-1185">Reference proteome</keyword>
<evidence type="ECO:0000256" key="1">
    <source>
        <dbReference type="SAM" id="MobiDB-lite"/>
    </source>
</evidence>
<evidence type="ECO:0000313" key="2">
    <source>
        <dbReference type="EMBL" id="SLM48965.1"/>
    </source>
</evidence>
<dbReference type="Proteomes" id="UP000192042">
    <property type="component" value="Chromosome I"/>
</dbReference>
<dbReference type="KEGG" id="nja:NSJP_2798"/>
<organism evidence="2 3">
    <name type="scientific">Nitrospira japonica</name>
    <dbReference type="NCBI Taxonomy" id="1325564"/>
    <lineage>
        <taxon>Bacteria</taxon>
        <taxon>Pseudomonadati</taxon>
        <taxon>Nitrospirota</taxon>
        <taxon>Nitrospiria</taxon>
        <taxon>Nitrospirales</taxon>
        <taxon>Nitrospiraceae</taxon>
        <taxon>Nitrospira</taxon>
    </lineage>
</organism>
<feature type="region of interest" description="Disordered" evidence="1">
    <location>
        <begin position="38"/>
        <end position="76"/>
    </location>
</feature>
<name>A0A1W1I7K3_9BACT</name>
<dbReference type="AlphaFoldDB" id="A0A1W1I7K3"/>
<feature type="compositionally biased region" description="Polar residues" evidence="1">
    <location>
        <begin position="65"/>
        <end position="76"/>
    </location>
</feature>
<gene>
    <name evidence="2" type="ORF">NSJP_2798</name>
</gene>
<reference evidence="2 3" key="1">
    <citation type="submission" date="2017-03" db="EMBL/GenBank/DDBJ databases">
        <authorList>
            <person name="Afonso C.L."/>
            <person name="Miller P.J."/>
            <person name="Scott M.A."/>
            <person name="Spackman E."/>
            <person name="Goraichik I."/>
            <person name="Dimitrov K.M."/>
            <person name="Suarez D.L."/>
            <person name="Swayne D.E."/>
        </authorList>
    </citation>
    <scope>NUCLEOTIDE SEQUENCE [LARGE SCALE GENOMIC DNA]</scope>
    <source>
        <strain evidence="2">Genome sequencing of Nitrospira japonica strain NJ11</strain>
    </source>
</reference>
<accession>A0A1W1I7K3</accession>
<protein>
    <submittedName>
        <fullName evidence="2">Uncharacterized protein</fullName>
    </submittedName>
</protein>
<sequence>MSTVPFIRQRVTFNVSGALLFPEADEAVTVTFEEPAGVPVAGAPPVELSGGGEEESLPPQPAVAITTSSSNPVHRR</sequence>
<feature type="compositionally biased region" description="Low complexity" evidence="1">
    <location>
        <begin position="38"/>
        <end position="48"/>
    </location>
</feature>
<evidence type="ECO:0000313" key="3">
    <source>
        <dbReference type="Proteomes" id="UP000192042"/>
    </source>
</evidence>
<dbReference type="EMBL" id="LT828648">
    <property type="protein sequence ID" value="SLM48965.1"/>
    <property type="molecule type" value="Genomic_DNA"/>
</dbReference>
<proteinExistence type="predicted"/>